<dbReference type="AlphaFoldDB" id="A0A812DSS3"/>
<evidence type="ECO:0000256" key="1">
    <source>
        <dbReference type="SAM" id="Phobius"/>
    </source>
</evidence>
<name>A0A812DSS3_ACAPH</name>
<feature type="transmembrane region" description="Helical" evidence="1">
    <location>
        <begin position="35"/>
        <end position="57"/>
    </location>
</feature>
<evidence type="ECO:0000313" key="2">
    <source>
        <dbReference type="EMBL" id="CAE1308906.1"/>
    </source>
</evidence>
<feature type="transmembrane region" description="Helical" evidence="1">
    <location>
        <begin position="102"/>
        <end position="124"/>
    </location>
</feature>
<dbReference type="Proteomes" id="UP000597762">
    <property type="component" value="Unassembled WGS sequence"/>
</dbReference>
<evidence type="ECO:0000313" key="3">
    <source>
        <dbReference type="Proteomes" id="UP000597762"/>
    </source>
</evidence>
<accession>A0A812DSS3</accession>
<comment type="caution">
    <text evidence="2">The sequence shown here is derived from an EMBL/GenBank/DDBJ whole genome shotgun (WGS) entry which is preliminary data.</text>
</comment>
<gene>
    <name evidence="2" type="ORF">SPHA_60709</name>
</gene>
<keyword evidence="3" id="KW-1185">Reference proteome</keyword>
<protein>
    <submittedName>
        <fullName evidence="2">Uncharacterized protein</fullName>
    </submittedName>
</protein>
<dbReference type="EMBL" id="CAHIKZ030004234">
    <property type="protein sequence ID" value="CAE1308906.1"/>
    <property type="molecule type" value="Genomic_DNA"/>
</dbReference>
<feature type="transmembrane region" description="Helical" evidence="1">
    <location>
        <begin position="63"/>
        <end position="81"/>
    </location>
</feature>
<feature type="transmembrane region" description="Helical" evidence="1">
    <location>
        <begin position="6"/>
        <end position="28"/>
    </location>
</feature>
<sequence length="160" mass="17736">MECYLSPFFSLLLSNRLSLFYLSYYVIFRPHISPFLLFPSFLIICLMLESVSLPSVFVELTHTISSFFVILALSLSLSLSFQSTPSHISPFLSLSPPIPLSFFLSVSRSLSFICLMLESVSVIICVCRTDATISSFFVAPPLSPSLSLSLSLSSFPQPTL</sequence>
<organism evidence="2 3">
    <name type="scientific">Acanthosepion pharaonis</name>
    <name type="common">Pharaoh cuttlefish</name>
    <name type="synonym">Sepia pharaonis</name>
    <dbReference type="NCBI Taxonomy" id="158019"/>
    <lineage>
        <taxon>Eukaryota</taxon>
        <taxon>Metazoa</taxon>
        <taxon>Spiralia</taxon>
        <taxon>Lophotrochozoa</taxon>
        <taxon>Mollusca</taxon>
        <taxon>Cephalopoda</taxon>
        <taxon>Coleoidea</taxon>
        <taxon>Decapodiformes</taxon>
        <taxon>Sepiida</taxon>
        <taxon>Sepiina</taxon>
        <taxon>Sepiidae</taxon>
        <taxon>Acanthosepion</taxon>
    </lineage>
</organism>
<keyword evidence="1" id="KW-0812">Transmembrane</keyword>
<keyword evidence="1" id="KW-0472">Membrane</keyword>
<proteinExistence type="predicted"/>
<keyword evidence="1" id="KW-1133">Transmembrane helix</keyword>
<reference evidence="2" key="1">
    <citation type="submission" date="2021-01" db="EMBL/GenBank/DDBJ databases">
        <authorList>
            <person name="Li R."/>
            <person name="Bekaert M."/>
        </authorList>
    </citation>
    <scope>NUCLEOTIDE SEQUENCE</scope>
    <source>
        <strain evidence="2">Farmed</strain>
    </source>
</reference>